<sequence length="50" mass="5625">MTCISNEKISKILRSCVKADLSFHISDYYSHKSLGSPSPACEHLETQQQL</sequence>
<dbReference type="AlphaFoldDB" id="A0A0B6ZHJ5"/>
<dbReference type="EMBL" id="HACG01021118">
    <property type="protein sequence ID" value="CEK67983.1"/>
    <property type="molecule type" value="Transcribed_RNA"/>
</dbReference>
<protein>
    <submittedName>
        <fullName evidence="1">Uncharacterized protein</fullName>
    </submittedName>
</protein>
<proteinExistence type="predicted"/>
<organism evidence="1">
    <name type="scientific">Arion vulgaris</name>
    <dbReference type="NCBI Taxonomy" id="1028688"/>
    <lineage>
        <taxon>Eukaryota</taxon>
        <taxon>Metazoa</taxon>
        <taxon>Spiralia</taxon>
        <taxon>Lophotrochozoa</taxon>
        <taxon>Mollusca</taxon>
        <taxon>Gastropoda</taxon>
        <taxon>Heterobranchia</taxon>
        <taxon>Euthyneura</taxon>
        <taxon>Panpulmonata</taxon>
        <taxon>Eupulmonata</taxon>
        <taxon>Stylommatophora</taxon>
        <taxon>Helicina</taxon>
        <taxon>Arionoidea</taxon>
        <taxon>Arionidae</taxon>
        <taxon>Arion</taxon>
    </lineage>
</organism>
<name>A0A0B6ZHJ5_9EUPU</name>
<reference evidence="1" key="1">
    <citation type="submission" date="2014-12" db="EMBL/GenBank/DDBJ databases">
        <title>Insight into the proteome of Arion vulgaris.</title>
        <authorList>
            <person name="Aradska J."/>
            <person name="Bulat T."/>
            <person name="Smidak R."/>
            <person name="Sarate P."/>
            <person name="Gangsoo J."/>
            <person name="Sialana F."/>
            <person name="Bilban M."/>
            <person name="Lubec G."/>
        </authorList>
    </citation>
    <scope>NUCLEOTIDE SEQUENCE</scope>
    <source>
        <tissue evidence="1">Skin</tissue>
    </source>
</reference>
<gene>
    <name evidence="1" type="primary">ORF64636</name>
</gene>
<evidence type="ECO:0000313" key="1">
    <source>
        <dbReference type="EMBL" id="CEK67983.1"/>
    </source>
</evidence>
<accession>A0A0B6ZHJ5</accession>